<comment type="caution">
    <text evidence="2">The sequence shown here is derived from an EMBL/GenBank/DDBJ whole genome shotgun (WGS) entry which is preliminary data.</text>
</comment>
<evidence type="ECO:0000313" key="3">
    <source>
        <dbReference type="Proteomes" id="UP001597079"/>
    </source>
</evidence>
<dbReference type="RefSeq" id="WP_377945018.1">
    <property type="nucleotide sequence ID" value="NZ_JBHUCX010000085.1"/>
</dbReference>
<dbReference type="Pfam" id="PF18896">
    <property type="entry name" value="SLT_3"/>
    <property type="match status" value="1"/>
</dbReference>
<dbReference type="SUPFAM" id="SSF53955">
    <property type="entry name" value="Lysozyme-like"/>
    <property type="match status" value="1"/>
</dbReference>
<evidence type="ECO:0000259" key="1">
    <source>
        <dbReference type="Pfam" id="PF18896"/>
    </source>
</evidence>
<name>A0ABW4JNA1_9BACL</name>
<protein>
    <submittedName>
        <fullName evidence="2">Transglycosylase SLT domain-containing protein</fullName>
    </submittedName>
</protein>
<dbReference type="EMBL" id="JBHUCX010000085">
    <property type="protein sequence ID" value="MFD1677103.1"/>
    <property type="molecule type" value="Genomic_DNA"/>
</dbReference>
<sequence length="200" mass="21668">MAFLSPNQVAQYAYEAGFRGHSLVTAVAVAGGESTFDPAATSPGDTSIGLWQINEIHDEADPSALLNPSFSAKMAYTISEHGTNWEPWRAYTNGSYKKYVSVAETAAQDVTPKAYPHLNVDVNGKAFPAISVQNSTYLLWTVLLKCGIPHKYLGNGKFSIDGQTVQGVVHEGNTYLDWGSIPDIKVVKVNGEFNFTDSFA</sequence>
<proteinExistence type="predicted"/>
<dbReference type="InterPro" id="IPR043992">
    <property type="entry name" value="SLT_3"/>
</dbReference>
<gene>
    <name evidence="2" type="ORF">ACFSB2_20720</name>
</gene>
<keyword evidence="3" id="KW-1185">Reference proteome</keyword>
<dbReference type="Proteomes" id="UP001597079">
    <property type="component" value="Unassembled WGS sequence"/>
</dbReference>
<accession>A0ABW4JNA1</accession>
<feature type="domain" description="Transglycosylase SLT" evidence="1">
    <location>
        <begin position="10"/>
        <end position="88"/>
    </location>
</feature>
<reference evidence="3" key="1">
    <citation type="journal article" date="2019" name="Int. J. Syst. Evol. Microbiol.">
        <title>The Global Catalogue of Microorganisms (GCM) 10K type strain sequencing project: providing services to taxonomists for standard genome sequencing and annotation.</title>
        <authorList>
            <consortium name="The Broad Institute Genomics Platform"/>
            <consortium name="The Broad Institute Genome Sequencing Center for Infectious Disease"/>
            <person name="Wu L."/>
            <person name="Ma J."/>
        </authorList>
    </citation>
    <scope>NUCLEOTIDE SEQUENCE [LARGE SCALE GENOMIC DNA]</scope>
    <source>
        <strain evidence="3">CGMCC 1.12286</strain>
    </source>
</reference>
<organism evidence="2 3">
    <name type="scientific">Alicyclobacillus fodiniaquatilis</name>
    <dbReference type="NCBI Taxonomy" id="1661150"/>
    <lineage>
        <taxon>Bacteria</taxon>
        <taxon>Bacillati</taxon>
        <taxon>Bacillota</taxon>
        <taxon>Bacilli</taxon>
        <taxon>Bacillales</taxon>
        <taxon>Alicyclobacillaceae</taxon>
        <taxon>Alicyclobacillus</taxon>
    </lineage>
</organism>
<dbReference type="InterPro" id="IPR023346">
    <property type="entry name" value="Lysozyme-like_dom_sf"/>
</dbReference>
<evidence type="ECO:0000313" key="2">
    <source>
        <dbReference type="EMBL" id="MFD1677103.1"/>
    </source>
</evidence>